<organism evidence="1 3">
    <name type="scientific">Flavobacterium tructae</name>
    <dbReference type="NCBI Taxonomy" id="1114873"/>
    <lineage>
        <taxon>Bacteria</taxon>
        <taxon>Pseudomonadati</taxon>
        <taxon>Bacteroidota</taxon>
        <taxon>Flavobacteriia</taxon>
        <taxon>Flavobacteriales</taxon>
        <taxon>Flavobacteriaceae</taxon>
        <taxon>Flavobacterium</taxon>
    </lineage>
</organism>
<evidence type="ECO:0000313" key="4">
    <source>
        <dbReference type="Proteomes" id="UP000198319"/>
    </source>
</evidence>
<sequence>MKNLFLMITFLYSSFLIGQNGISPDKVVTPPEKVVFTFQKEYPGKVPVWTLKYVGDDDDEIRYEAKFKTDKNTNALAVYDNLGALKAFELQIPLSKLPQKAQVYLKKNYPASAIKESAVVVDDKNKTTYEVGIQKNAKFYDVVFDKNGGFDVIIEKD</sequence>
<evidence type="ECO:0000313" key="3">
    <source>
        <dbReference type="Proteomes" id="UP000180252"/>
    </source>
</evidence>
<dbReference type="SUPFAM" id="SSF160574">
    <property type="entry name" value="BT0923-like"/>
    <property type="match status" value="1"/>
</dbReference>
<dbReference type="Proteomes" id="UP000198319">
    <property type="component" value="Unassembled WGS sequence"/>
</dbReference>
<dbReference type="EMBL" id="MIKE01000026">
    <property type="protein sequence ID" value="OHT43990.1"/>
    <property type="molecule type" value="Genomic_DNA"/>
</dbReference>
<dbReference type="Proteomes" id="UP000180252">
    <property type="component" value="Unassembled WGS sequence"/>
</dbReference>
<keyword evidence="4" id="KW-1185">Reference proteome</keyword>
<evidence type="ECO:0000313" key="2">
    <source>
        <dbReference type="EMBL" id="OXB21686.1"/>
    </source>
</evidence>
<protein>
    <submittedName>
        <fullName evidence="1">Uncharacterized protein</fullName>
    </submittedName>
</protein>
<dbReference type="AlphaFoldDB" id="A0A1S1J2J9"/>
<proteinExistence type="predicted"/>
<gene>
    <name evidence="2" type="ORF">B0A71_03970</name>
    <name evidence="1" type="ORF">BHE19_15855</name>
</gene>
<reference evidence="1" key="2">
    <citation type="submission" date="2016-09" db="EMBL/GenBank/DDBJ databases">
        <authorList>
            <person name="Capua I."/>
            <person name="De Benedictis P."/>
            <person name="Joannis T."/>
            <person name="Lombin L.H."/>
            <person name="Cattoli G."/>
        </authorList>
    </citation>
    <scope>NUCLEOTIDE SEQUENCE [LARGE SCALE GENOMIC DNA]</scope>
    <source>
        <strain evidence="1">MSU</strain>
    </source>
</reference>
<evidence type="ECO:0000313" key="1">
    <source>
        <dbReference type="EMBL" id="OHT43990.1"/>
    </source>
</evidence>
<dbReference type="Gene3D" id="3.10.450.360">
    <property type="match status" value="1"/>
</dbReference>
<dbReference type="RefSeq" id="WP_070908400.1">
    <property type="nucleotide sequence ID" value="NZ_MIKE01000026.1"/>
</dbReference>
<dbReference type="OrthoDB" id="1138938at2"/>
<reference evidence="2 4" key="3">
    <citation type="submission" date="2016-11" db="EMBL/GenBank/DDBJ databases">
        <title>Whole genomes of Flavobacteriaceae.</title>
        <authorList>
            <person name="Stine C."/>
            <person name="Li C."/>
            <person name="Tadesse D."/>
        </authorList>
    </citation>
    <scope>NUCLEOTIDE SEQUENCE [LARGE SCALE GENOMIC DNA]</scope>
    <source>
        <strain evidence="2 4">ATCC BAA-2541</strain>
    </source>
</reference>
<comment type="caution">
    <text evidence="1">The sequence shown here is derived from an EMBL/GenBank/DDBJ whole genome shotgun (WGS) entry which is preliminary data.</text>
</comment>
<accession>A0A1S1J2J9</accession>
<dbReference type="EMBL" id="MUHG01000003">
    <property type="protein sequence ID" value="OXB21686.1"/>
    <property type="molecule type" value="Genomic_DNA"/>
</dbReference>
<reference evidence="3" key="1">
    <citation type="submission" date="2016-09" db="EMBL/GenBank/DDBJ databases">
        <authorList>
            <person name="Chen S."/>
            <person name="Walker E."/>
        </authorList>
    </citation>
    <scope>NUCLEOTIDE SEQUENCE [LARGE SCALE GENOMIC DNA]</scope>
    <source>
        <strain evidence="3">MSU</strain>
    </source>
</reference>
<name>A0A1S1J2J9_9FLAO</name>